<keyword evidence="2" id="KW-0547">Nucleotide-binding</keyword>
<evidence type="ECO:0000313" key="8">
    <source>
        <dbReference type="Proteomes" id="UP000515856"/>
    </source>
</evidence>
<accession>A0A7G9GS98</accession>
<dbReference type="CDD" id="cd00009">
    <property type="entry name" value="AAA"/>
    <property type="match status" value="1"/>
</dbReference>
<dbReference type="GO" id="GO:0016740">
    <property type="term" value="F:transferase activity"/>
    <property type="evidence" value="ECO:0007669"/>
    <property type="project" value="UniProtKB-KW"/>
</dbReference>
<dbReference type="AlphaFoldDB" id="A0A7G9GS98"/>
<reference evidence="7 8" key="1">
    <citation type="submission" date="2020-08" db="EMBL/GenBank/DDBJ databases">
        <authorList>
            <person name="Liu C."/>
            <person name="Sun Q."/>
        </authorList>
    </citation>
    <scope>NUCLEOTIDE SEQUENCE [LARGE SCALE GENOMIC DNA]</scope>
    <source>
        <strain evidence="7 8">NSJ-61</strain>
    </source>
</reference>
<dbReference type="PROSITE" id="PS51096">
    <property type="entry name" value="PTS_EIIA_TYPE_4"/>
    <property type="match status" value="1"/>
</dbReference>
<dbReference type="EMBL" id="CP060636">
    <property type="protein sequence ID" value="QNM13680.1"/>
    <property type="molecule type" value="Genomic_DNA"/>
</dbReference>
<dbReference type="SUPFAM" id="SSF63520">
    <property type="entry name" value="PTS-regulatory domain, PRD"/>
    <property type="match status" value="1"/>
</dbReference>
<dbReference type="GO" id="GO:0005524">
    <property type="term" value="F:ATP binding"/>
    <property type="evidence" value="ECO:0007669"/>
    <property type="project" value="UniProtKB-KW"/>
</dbReference>
<dbReference type="RefSeq" id="WP_117454650.1">
    <property type="nucleotide sequence ID" value="NZ_CP060636.1"/>
</dbReference>
<proteinExistence type="predicted"/>
<feature type="domain" description="Sigma-54 factor interaction" evidence="4">
    <location>
        <begin position="99"/>
        <end position="333"/>
    </location>
</feature>
<dbReference type="PANTHER" id="PTHR32071:SF38">
    <property type="entry name" value="PSP OPERON TRANSCRIPTIONAL ACTIVATOR"/>
    <property type="match status" value="1"/>
</dbReference>
<dbReference type="KEGG" id="ehn:H9Q80_06980"/>
<dbReference type="GO" id="GO:0006355">
    <property type="term" value="P:regulation of DNA-templated transcription"/>
    <property type="evidence" value="ECO:0007669"/>
    <property type="project" value="InterPro"/>
</dbReference>
<dbReference type="InterPro" id="IPR027417">
    <property type="entry name" value="P-loop_NTPase"/>
</dbReference>
<name>A0A7G9GS98_9FIRM</name>
<evidence type="ECO:0000259" key="5">
    <source>
        <dbReference type="PROSITE" id="PS51096"/>
    </source>
</evidence>
<dbReference type="InterPro" id="IPR002078">
    <property type="entry name" value="Sigma_54_int"/>
</dbReference>
<feature type="domain" description="PTS EIIA type-4" evidence="5">
    <location>
        <begin position="549"/>
        <end position="673"/>
    </location>
</feature>
<dbReference type="SUPFAM" id="SSF52540">
    <property type="entry name" value="P-loop containing nucleoside triphosphate hydrolases"/>
    <property type="match status" value="1"/>
</dbReference>
<dbReference type="Pfam" id="PF00158">
    <property type="entry name" value="Sigma54_activat"/>
    <property type="match status" value="1"/>
</dbReference>
<feature type="domain" description="PRD" evidence="6">
    <location>
        <begin position="803"/>
        <end position="909"/>
    </location>
</feature>
<dbReference type="InterPro" id="IPR003593">
    <property type="entry name" value="AAA+_ATPase"/>
</dbReference>
<dbReference type="GO" id="GO:0009401">
    <property type="term" value="P:phosphoenolpyruvate-dependent sugar phosphotransferase system"/>
    <property type="evidence" value="ECO:0007669"/>
    <property type="project" value="InterPro"/>
</dbReference>
<dbReference type="Proteomes" id="UP000515856">
    <property type="component" value="Chromosome"/>
</dbReference>
<dbReference type="SMART" id="SM00382">
    <property type="entry name" value="AAA"/>
    <property type="match status" value="1"/>
</dbReference>
<dbReference type="PROSITE" id="PS50045">
    <property type="entry name" value="SIGMA54_INTERACT_4"/>
    <property type="match status" value="1"/>
</dbReference>
<dbReference type="Pfam" id="PF00874">
    <property type="entry name" value="PRD"/>
    <property type="match status" value="1"/>
</dbReference>
<evidence type="ECO:0000256" key="2">
    <source>
        <dbReference type="ARBA" id="ARBA00022741"/>
    </source>
</evidence>
<dbReference type="PANTHER" id="PTHR32071">
    <property type="entry name" value="TRANSCRIPTIONAL REGULATORY PROTEIN"/>
    <property type="match status" value="1"/>
</dbReference>
<dbReference type="Gene3D" id="1.10.1790.10">
    <property type="entry name" value="PRD domain"/>
    <property type="match status" value="1"/>
</dbReference>
<dbReference type="GO" id="GO:0016020">
    <property type="term" value="C:membrane"/>
    <property type="evidence" value="ECO:0007669"/>
    <property type="project" value="InterPro"/>
</dbReference>
<evidence type="ECO:0000259" key="6">
    <source>
        <dbReference type="PROSITE" id="PS51372"/>
    </source>
</evidence>
<gene>
    <name evidence="7" type="ORF">H9Q80_06980</name>
</gene>
<dbReference type="Gene3D" id="3.40.50.300">
    <property type="entry name" value="P-loop containing nucleotide triphosphate hydrolases"/>
    <property type="match status" value="1"/>
</dbReference>
<evidence type="ECO:0000259" key="4">
    <source>
        <dbReference type="PROSITE" id="PS50045"/>
    </source>
</evidence>
<evidence type="ECO:0000256" key="1">
    <source>
        <dbReference type="ARBA" id="ARBA00022679"/>
    </source>
</evidence>
<dbReference type="InterPro" id="IPR004701">
    <property type="entry name" value="PTS_EIIA_man-typ"/>
</dbReference>
<evidence type="ECO:0000256" key="3">
    <source>
        <dbReference type="ARBA" id="ARBA00022840"/>
    </source>
</evidence>
<dbReference type="InterPro" id="IPR011608">
    <property type="entry name" value="PRD"/>
</dbReference>
<dbReference type="Gene3D" id="3.40.50.510">
    <property type="entry name" value="Phosphotransferase system, mannose-type IIA component"/>
    <property type="match status" value="1"/>
</dbReference>
<evidence type="ECO:0000313" key="7">
    <source>
        <dbReference type="EMBL" id="QNM13680.1"/>
    </source>
</evidence>
<dbReference type="PROSITE" id="PS51372">
    <property type="entry name" value="PRD_2"/>
    <property type="match status" value="1"/>
</dbReference>
<protein>
    <submittedName>
        <fullName evidence="7">Sigma 54-interacting transcriptional regulator</fullName>
    </submittedName>
</protein>
<dbReference type="InterPro" id="IPR036634">
    <property type="entry name" value="PRD_sf"/>
</dbReference>
<dbReference type="SUPFAM" id="SSF53062">
    <property type="entry name" value="PTS system fructose IIA component-like"/>
    <property type="match status" value="1"/>
</dbReference>
<keyword evidence="3" id="KW-0067">ATP-binding</keyword>
<sequence>MNEEILTIIKENSQSHKYENNTATNISELVHVSRNEVATILKTLVARHVLMKIEERPAYYIDKQVFENEYNMKIEQDVFKSLDLLLNQSRQSVRDFDKLIGHDGSLSDLINQCKATIAYPPDGLPMMLYGPTGTGKSFIAKLAYEYAKNQNLLEAQGKFIAVNCSEYANNPELLTANLFGYVKGAFTGAEKDKAGLIELANGGVLFLDEVHNLKAECQEKLFQFMDQSIYHRVGDNETWYTSKVRLILATTENPEKVLLKTLQRRIPMTITVPSLQQRGMQEKVQLIYSMFKEEEERLHKKISISTKAYNILLSHEFPGNIGGLKSCVQSCCINSLFQENDEGDMLIQLKSLPNSILNDITEKSAVYTSASEYIKIDDLQNFIHKEKNIIRLNEELMKHYKECVQRIINEEQCIERCRDTVWKYFDSTLIYKEQEQQKDFYQNGIQHILDLVAGQYKFEVTNNDILSVCSYLNAYTKDYHSFRNWSVKNNEVVETFYSFMKQHYHREYSISEEIGKYLSSYLDMDVLPMAMITFIFYFQSLKKDDTYQKRAGVILAHGFSTASSIADAVNKFLGKYVFDAIDMPVNVDMNSVLQQLNSYMKKLGKTEELFLLVDMGSLEEIYKGLHLDNVNVGIINNISTKTALEIGNGILQNRAMEDIFKDVVAYSSTSYHIERNRQKEKVILCSCASGVGTAEKLKQIMEDSLPLQSEISVRVYDYNELVEKGMNSTLFDDYHVLCVIGTLNPNIEQMNFVPIEDLIINDCLGELDNYLEDSMTIEQLQDFKKNILKNFSLSNIMNSLTILNPNKLLEHVADAIDRLQIALDFNFSNNTCFGLYVHISCLIERQVMQKEIEIYPDMNIFEKEHALFISYIKESFKDVENFYRVTIPIAEIGYIYDYVRNDKNFIERGFCI</sequence>
<organism evidence="7 8">
    <name type="scientific">[Eubacterium] hominis</name>
    <dbReference type="NCBI Taxonomy" id="2764325"/>
    <lineage>
        <taxon>Bacteria</taxon>
        <taxon>Bacillati</taxon>
        <taxon>Bacillota</taxon>
        <taxon>Erysipelotrichia</taxon>
        <taxon>Erysipelotrichales</taxon>
        <taxon>Erysipelotrichaceae</taxon>
        <taxon>Amedibacillus</taxon>
    </lineage>
</organism>
<keyword evidence="8" id="KW-1185">Reference proteome</keyword>
<keyword evidence="1" id="KW-0808">Transferase</keyword>
<dbReference type="InterPro" id="IPR036662">
    <property type="entry name" value="PTS_EIIA_man-typ_sf"/>
</dbReference>